<organism evidence="2 3">
    <name type="scientific">Zymoseptoria tritici (strain CBS 115943 / IPO323)</name>
    <name type="common">Speckled leaf blotch fungus</name>
    <name type="synonym">Septoria tritici</name>
    <dbReference type="NCBI Taxonomy" id="336722"/>
    <lineage>
        <taxon>Eukaryota</taxon>
        <taxon>Fungi</taxon>
        <taxon>Dikarya</taxon>
        <taxon>Ascomycota</taxon>
        <taxon>Pezizomycotina</taxon>
        <taxon>Dothideomycetes</taxon>
        <taxon>Dothideomycetidae</taxon>
        <taxon>Mycosphaerellales</taxon>
        <taxon>Mycosphaerellaceae</taxon>
        <taxon>Zymoseptoria</taxon>
    </lineage>
</organism>
<dbReference type="AlphaFoldDB" id="F9XBX2"/>
<keyword evidence="3" id="KW-1185">Reference proteome</keyword>
<dbReference type="EMBL" id="CM001200">
    <property type="protein sequence ID" value="EGP87136.1"/>
    <property type="molecule type" value="Genomic_DNA"/>
</dbReference>
<feature type="compositionally biased region" description="Polar residues" evidence="1">
    <location>
        <begin position="117"/>
        <end position="129"/>
    </location>
</feature>
<dbReference type="RefSeq" id="XP_003852160.1">
    <property type="nucleotide sequence ID" value="XM_003852112.1"/>
</dbReference>
<evidence type="ECO:0000313" key="2">
    <source>
        <dbReference type="EMBL" id="EGP87136.1"/>
    </source>
</evidence>
<name>F9XBX2_ZYMTI</name>
<accession>F9XBX2</accession>
<reference evidence="2 3" key="1">
    <citation type="journal article" date="2011" name="PLoS Genet.">
        <title>Finished genome of the fungal wheat pathogen Mycosphaerella graminicola reveals dispensome structure, chromosome plasticity, and stealth pathogenesis.</title>
        <authorList>
            <person name="Goodwin S.B."/>
            <person name="Ben M'barek S."/>
            <person name="Dhillon B."/>
            <person name="Wittenberg A.H.J."/>
            <person name="Crane C.F."/>
            <person name="Hane J.K."/>
            <person name="Foster A.J."/>
            <person name="Van der Lee T.A.J."/>
            <person name="Grimwood J."/>
            <person name="Aerts A."/>
            <person name="Antoniw J."/>
            <person name="Bailey A."/>
            <person name="Bluhm B."/>
            <person name="Bowler J."/>
            <person name="Bristow J."/>
            <person name="van der Burgt A."/>
            <person name="Canto-Canche B."/>
            <person name="Churchill A.C.L."/>
            <person name="Conde-Ferraez L."/>
            <person name="Cools H.J."/>
            <person name="Coutinho P.M."/>
            <person name="Csukai M."/>
            <person name="Dehal P."/>
            <person name="De Wit P."/>
            <person name="Donzelli B."/>
            <person name="van de Geest H.C."/>
            <person name="van Ham R.C.H.J."/>
            <person name="Hammond-Kosack K.E."/>
            <person name="Henrissat B."/>
            <person name="Kilian A."/>
            <person name="Kobayashi A.K."/>
            <person name="Koopmann E."/>
            <person name="Kourmpetis Y."/>
            <person name="Kuzniar A."/>
            <person name="Lindquist E."/>
            <person name="Lombard V."/>
            <person name="Maliepaard C."/>
            <person name="Martins N."/>
            <person name="Mehrabi R."/>
            <person name="Nap J.P.H."/>
            <person name="Ponomarenko A."/>
            <person name="Rudd J.J."/>
            <person name="Salamov A."/>
            <person name="Schmutz J."/>
            <person name="Schouten H.J."/>
            <person name="Shapiro H."/>
            <person name="Stergiopoulos I."/>
            <person name="Torriani S.F.F."/>
            <person name="Tu H."/>
            <person name="de Vries R.P."/>
            <person name="Waalwijk C."/>
            <person name="Ware S.B."/>
            <person name="Wiebenga A."/>
            <person name="Zwiers L.-H."/>
            <person name="Oliver R.P."/>
            <person name="Grigoriev I.V."/>
            <person name="Kema G.H.J."/>
        </authorList>
    </citation>
    <scope>NUCLEOTIDE SEQUENCE [LARGE SCALE GENOMIC DNA]</scope>
    <source>
        <strain evidence="3">CBS 115943 / IPO323</strain>
    </source>
</reference>
<gene>
    <name evidence="2" type="ORF">MYCGRDRAFT_104464</name>
</gene>
<dbReference type="GeneID" id="13396991"/>
<feature type="compositionally biased region" description="Basic and acidic residues" evidence="1">
    <location>
        <begin position="132"/>
        <end position="143"/>
    </location>
</feature>
<feature type="non-terminal residue" evidence="2">
    <location>
        <position position="186"/>
    </location>
</feature>
<dbReference type="KEGG" id="ztr:MYCGRDRAFT_104464"/>
<proteinExistence type="predicted"/>
<sequence length="186" mass="19875">MCWPGFGAMPGCPCCSPGCTPGVGWYAAIILLHRPLCAPCVQDKTKCGYQPCQSRLHDRNVTPPAGNWSNSSLSREEQCIGWCEATPGLILASVVPTRALLSQKDCSDGGVVSTVRQARSSQHSVNSPSHDGPSRAEMRRGLDKVAGGGQSRASPERQTVWAERRKSPEVAVKFRSLGLGGEKAEL</sequence>
<dbReference type="HOGENOM" id="CLU_1457869_0_0_1"/>
<dbReference type="InParanoid" id="F9XBX2"/>
<evidence type="ECO:0000256" key="1">
    <source>
        <dbReference type="SAM" id="MobiDB-lite"/>
    </source>
</evidence>
<dbReference type="Proteomes" id="UP000008062">
    <property type="component" value="Chromosome 5"/>
</dbReference>
<feature type="region of interest" description="Disordered" evidence="1">
    <location>
        <begin position="117"/>
        <end position="165"/>
    </location>
</feature>
<protein>
    <submittedName>
        <fullName evidence="2">Uncharacterized protein</fullName>
    </submittedName>
</protein>
<evidence type="ECO:0000313" key="3">
    <source>
        <dbReference type="Proteomes" id="UP000008062"/>
    </source>
</evidence>